<dbReference type="Proteomes" id="UP000324222">
    <property type="component" value="Unassembled WGS sequence"/>
</dbReference>
<evidence type="ECO:0000313" key="3">
    <source>
        <dbReference type="Proteomes" id="UP000324222"/>
    </source>
</evidence>
<accession>A0A5B7E2A5</accession>
<feature type="transmembrane region" description="Helical" evidence="1">
    <location>
        <begin position="59"/>
        <end position="82"/>
    </location>
</feature>
<dbReference type="AlphaFoldDB" id="A0A5B7E2A5"/>
<organism evidence="2 3">
    <name type="scientific">Portunus trituberculatus</name>
    <name type="common">Swimming crab</name>
    <name type="synonym">Neptunus trituberculatus</name>
    <dbReference type="NCBI Taxonomy" id="210409"/>
    <lineage>
        <taxon>Eukaryota</taxon>
        <taxon>Metazoa</taxon>
        <taxon>Ecdysozoa</taxon>
        <taxon>Arthropoda</taxon>
        <taxon>Crustacea</taxon>
        <taxon>Multicrustacea</taxon>
        <taxon>Malacostraca</taxon>
        <taxon>Eumalacostraca</taxon>
        <taxon>Eucarida</taxon>
        <taxon>Decapoda</taxon>
        <taxon>Pleocyemata</taxon>
        <taxon>Brachyura</taxon>
        <taxon>Eubrachyura</taxon>
        <taxon>Portunoidea</taxon>
        <taxon>Portunidae</taxon>
        <taxon>Portuninae</taxon>
        <taxon>Portunus</taxon>
    </lineage>
</organism>
<comment type="caution">
    <text evidence="2">The sequence shown here is derived from an EMBL/GenBank/DDBJ whole genome shotgun (WGS) entry which is preliminary data.</text>
</comment>
<evidence type="ECO:0000313" key="2">
    <source>
        <dbReference type="EMBL" id="MPC28121.1"/>
    </source>
</evidence>
<dbReference type="EMBL" id="VSRR010001860">
    <property type="protein sequence ID" value="MPC28121.1"/>
    <property type="molecule type" value="Genomic_DNA"/>
</dbReference>
<evidence type="ECO:0000256" key="1">
    <source>
        <dbReference type="SAM" id="Phobius"/>
    </source>
</evidence>
<proteinExistence type="predicted"/>
<name>A0A5B7E2A5_PORTR</name>
<gene>
    <name evidence="2" type="ORF">E2C01_021316</name>
</gene>
<protein>
    <submittedName>
        <fullName evidence="2">Uncharacterized protein</fullName>
    </submittedName>
</protein>
<feature type="transmembrane region" description="Helical" evidence="1">
    <location>
        <begin position="102"/>
        <end position="117"/>
    </location>
</feature>
<keyword evidence="1" id="KW-1133">Transmembrane helix</keyword>
<keyword evidence="3" id="KW-1185">Reference proteome</keyword>
<reference evidence="2 3" key="1">
    <citation type="submission" date="2019-05" db="EMBL/GenBank/DDBJ databases">
        <title>Another draft genome of Portunus trituberculatus and its Hox gene families provides insights of decapod evolution.</title>
        <authorList>
            <person name="Jeong J.-H."/>
            <person name="Song I."/>
            <person name="Kim S."/>
            <person name="Choi T."/>
            <person name="Kim D."/>
            <person name="Ryu S."/>
            <person name="Kim W."/>
        </authorList>
    </citation>
    <scope>NUCLEOTIDE SEQUENCE [LARGE SCALE GENOMIC DNA]</scope>
    <source>
        <tissue evidence="2">Muscle</tissue>
    </source>
</reference>
<keyword evidence="1" id="KW-0812">Transmembrane</keyword>
<keyword evidence="1" id="KW-0472">Membrane</keyword>
<sequence>MHPSTELVKICHPPWSELPCRAILNSMGGSAGGVQLGQGCSGEICIGGERAKRFRIQDVVFLLRTRWTALVLFGLATTEGLVFPSRLNCESIHSGTKDDGCFLNLIIFSLLFFFFCIY</sequence>